<dbReference type="AlphaFoldDB" id="A0A556CES1"/>
<dbReference type="RefSeq" id="WP_143922829.1">
    <property type="nucleotide sequence ID" value="NZ_VLTK01000006.1"/>
</dbReference>
<gene>
    <name evidence="2" type="ORF">FO013_12365</name>
</gene>
<keyword evidence="1" id="KW-1133">Transmembrane helix</keyword>
<name>A0A556CES1_BREAU</name>
<proteinExistence type="predicted"/>
<dbReference type="Proteomes" id="UP000316406">
    <property type="component" value="Unassembled WGS sequence"/>
</dbReference>
<dbReference type="EMBL" id="VLTK01000006">
    <property type="protein sequence ID" value="TSI15538.1"/>
    <property type="molecule type" value="Genomic_DNA"/>
</dbReference>
<organism evidence="2 3">
    <name type="scientific">Brevibacterium aurantiacum</name>
    <dbReference type="NCBI Taxonomy" id="273384"/>
    <lineage>
        <taxon>Bacteria</taxon>
        <taxon>Bacillati</taxon>
        <taxon>Actinomycetota</taxon>
        <taxon>Actinomycetes</taxon>
        <taxon>Micrococcales</taxon>
        <taxon>Brevibacteriaceae</taxon>
        <taxon>Brevibacterium</taxon>
    </lineage>
</organism>
<protein>
    <submittedName>
        <fullName evidence="2">DUF3311 domain-containing protein</fullName>
    </submittedName>
</protein>
<keyword evidence="3" id="KW-1185">Reference proteome</keyword>
<dbReference type="InterPro" id="IPR021741">
    <property type="entry name" value="DUF3311"/>
</dbReference>
<dbReference type="Pfam" id="PF11755">
    <property type="entry name" value="DUF3311"/>
    <property type="match status" value="1"/>
</dbReference>
<comment type="caution">
    <text evidence="2">The sequence shown here is derived from an EMBL/GenBank/DDBJ whole genome shotgun (WGS) entry which is preliminary data.</text>
</comment>
<feature type="transmembrane region" description="Helical" evidence="1">
    <location>
        <begin position="20"/>
        <end position="37"/>
    </location>
</feature>
<keyword evidence="1" id="KW-0472">Membrane</keyword>
<dbReference type="OrthoDB" id="4950461at2"/>
<feature type="transmembrane region" description="Helical" evidence="1">
    <location>
        <begin position="49"/>
        <end position="69"/>
    </location>
</feature>
<reference evidence="2 3" key="1">
    <citation type="submission" date="2019-07" db="EMBL/GenBank/DDBJ databases">
        <title>Draft genome sequence of Brevibacterium aurantiacum XU54 isolated from Xinjiang China.</title>
        <authorList>
            <person name="Xu X."/>
        </authorList>
    </citation>
    <scope>NUCLEOTIDE SEQUENCE [LARGE SCALE GENOMIC DNA]</scope>
    <source>
        <strain evidence="2 3">XU54</strain>
    </source>
</reference>
<sequence length="100" mass="11367">MSGVHDSPPPSRPPRRRYSLLLLIVPVVGYVLTPFVANSIEPRIFGMPFILTYTIGVTILTWFFVWMAARGDHYYRGDKAEYVPADVAFGEDHPIEEADR</sequence>
<evidence type="ECO:0000313" key="3">
    <source>
        <dbReference type="Proteomes" id="UP000316406"/>
    </source>
</evidence>
<evidence type="ECO:0000313" key="2">
    <source>
        <dbReference type="EMBL" id="TSI15538.1"/>
    </source>
</evidence>
<keyword evidence="1" id="KW-0812">Transmembrane</keyword>
<accession>A0A556CES1</accession>
<evidence type="ECO:0000256" key="1">
    <source>
        <dbReference type="SAM" id="Phobius"/>
    </source>
</evidence>